<protein>
    <submittedName>
        <fullName evidence="1">Uncharacterized protein</fullName>
    </submittedName>
</protein>
<evidence type="ECO:0000313" key="2">
    <source>
        <dbReference type="Proteomes" id="UP000020467"/>
    </source>
</evidence>
<dbReference type="KEGG" id="cfj:CFIO01_02124"/>
<gene>
    <name evidence="1" type="ORF">CFIO01_02124</name>
</gene>
<name>A0A010RWI7_9PEZI</name>
<dbReference type="AlphaFoldDB" id="A0A010RWI7"/>
<proteinExistence type="predicted"/>
<dbReference type="HOGENOM" id="CLU_741869_0_0_1"/>
<keyword evidence="2" id="KW-1185">Reference proteome</keyword>
<reference evidence="1 2" key="1">
    <citation type="submission" date="2014-02" db="EMBL/GenBank/DDBJ databases">
        <title>The genome sequence of Colletotrichum fioriniae PJ7.</title>
        <authorList>
            <person name="Baroncelli R."/>
            <person name="Thon M.R."/>
        </authorList>
    </citation>
    <scope>NUCLEOTIDE SEQUENCE [LARGE SCALE GENOMIC DNA]</scope>
    <source>
        <strain evidence="1 2">PJ7</strain>
    </source>
</reference>
<dbReference type="Proteomes" id="UP000020467">
    <property type="component" value="Unassembled WGS sequence"/>
</dbReference>
<comment type="caution">
    <text evidence="1">The sequence shown here is derived from an EMBL/GenBank/DDBJ whole genome shotgun (WGS) entry which is preliminary data.</text>
</comment>
<evidence type="ECO:0000313" key="1">
    <source>
        <dbReference type="EMBL" id="EXF84911.1"/>
    </source>
</evidence>
<dbReference type="eggNOG" id="ENOG502T5GK">
    <property type="taxonomic scope" value="Eukaryota"/>
</dbReference>
<sequence>MDQDTETSIKSSVTTLLKSSITPFYAHCSQMDGSWRPTNQLSLLRCGEVAFDELEHLFLPGEMVFTASATPTHDLNYEQCWIVESRVTSSKASLWDYKGPALWEKTEGALLDESVRESMEPRKWKHWNAMLEGRVVVDPDARQEKYLTATDVPPEVLKVTEEMSDQTYLICSGRVRAKCLSDLRGVFVAIDELKPVEFQSVDPNTDNQMSASAEVASLVESFVPLIVQKSPMARPPLGKLFVVRYELLDAAESLVETVAESIKRPCLRIDLLDFEDSDISSSAILQKIVDVLRLAVRLDALVCLRNFAPLLAKRSFKDRQNCRRILNFIRAIGAFPGTTFICLHEGDETDVEFDRLNPRELSVKLQKGVEEEG</sequence>
<dbReference type="EMBL" id="JARH01000134">
    <property type="protein sequence ID" value="EXF84911.1"/>
    <property type="molecule type" value="Genomic_DNA"/>
</dbReference>
<accession>A0A010RWI7</accession>
<organism evidence="1 2">
    <name type="scientific">Colletotrichum fioriniae PJ7</name>
    <dbReference type="NCBI Taxonomy" id="1445577"/>
    <lineage>
        <taxon>Eukaryota</taxon>
        <taxon>Fungi</taxon>
        <taxon>Dikarya</taxon>
        <taxon>Ascomycota</taxon>
        <taxon>Pezizomycotina</taxon>
        <taxon>Sordariomycetes</taxon>
        <taxon>Hypocreomycetidae</taxon>
        <taxon>Glomerellales</taxon>
        <taxon>Glomerellaceae</taxon>
        <taxon>Colletotrichum</taxon>
        <taxon>Colletotrichum acutatum species complex</taxon>
    </lineage>
</organism>
<dbReference type="OrthoDB" id="5101372at2759"/>